<protein>
    <submittedName>
        <fullName evidence="1">Uncharacterized protein</fullName>
    </submittedName>
</protein>
<organism evidence="1 2">
    <name type="scientific">Branchiibius cervicis</name>
    <dbReference type="NCBI Taxonomy" id="908252"/>
    <lineage>
        <taxon>Bacteria</taxon>
        <taxon>Bacillati</taxon>
        <taxon>Actinomycetota</taxon>
        <taxon>Actinomycetes</taxon>
        <taxon>Micrococcales</taxon>
        <taxon>Dermacoccaceae</taxon>
        <taxon>Branchiibius</taxon>
    </lineage>
</organism>
<reference evidence="2" key="1">
    <citation type="journal article" date="2019" name="Int. J. Syst. Evol. Microbiol.">
        <title>The Global Catalogue of Microorganisms (GCM) 10K type strain sequencing project: providing services to taxonomists for standard genome sequencing and annotation.</title>
        <authorList>
            <consortium name="The Broad Institute Genomics Platform"/>
            <consortium name="The Broad Institute Genome Sequencing Center for Infectious Disease"/>
            <person name="Wu L."/>
            <person name="Ma J."/>
        </authorList>
    </citation>
    <scope>NUCLEOTIDE SEQUENCE [LARGE SCALE GENOMIC DNA]</scope>
    <source>
        <strain evidence="2">NBRC 106593</strain>
    </source>
</reference>
<dbReference type="EMBL" id="JBHSWJ010000002">
    <property type="protein sequence ID" value="MFC6714352.1"/>
    <property type="molecule type" value="Genomic_DNA"/>
</dbReference>
<dbReference type="RefSeq" id="WP_377822727.1">
    <property type="nucleotide sequence ID" value="NZ_JBHSWJ010000002.1"/>
</dbReference>
<sequence>MLSTPGSTLRIHTLKYLRPKRRDSHAMTTVDASGAIHASDGKFTGHIAGEADSTVSLSTPGGAQLTDRLSRAGEATLEMESYLLAMREQINEEMARLAGRHLALERAEVSSASGQPDEATQAEVTYEFDGDDSVVWIEPEEDGDRISQQFSMPADEVGAFLDRFAVPGTMNHDAASARIDLEKLRRELDTPGRPIDVVHRASNAGTDIASKRDLESLRDMVRAECPSGRFVALRRPDGSDYWQIDAVLDSDGADVDFDPCRMIGNEHPESLVQGAAETGFATAWTQFGGRDASLEPDMADTWDSLYEAVIDLDDLSRR</sequence>
<gene>
    <name evidence="1" type="ORF">ACFQBT_11215</name>
</gene>
<accession>A0ABW2ATC4</accession>
<dbReference type="Proteomes" id="UP001596356">
    <property type="component" value="Unassembled WGS sequence"/>
</dbReference>
<proteinExistence type="predicted"/>
<keyword evidence="2" id="KW-1185">Reference proteome</keyword>
<name>A0ABW2ATC4_9MICO</name>
<evidence type="ECO:0000313" key="2">
    <source>
        <dbReference type="Proteomes" id="UP001596356"/>
    </source>
</evidence>
<evidence type="ECO:0000313" key="1">
    <source>
        <dbReference type="EMBL" id="MFC6714352.1"/>
    </source>
</evidence>
<comment type="caution">
    <text evidence="1">The sequence shown here is derived from an EMBL/GenBank/DDBJ whole genome shotgun (WGS) entry which is preliminary data.</text>
</comment>